<feature type="compositionally biased region" description="Polar residues" evidence="1">
    <location>
        <begin position="70"/>
        <end position="81"/>
    </location>
</feature>
<evidence type="ECO:0000313" key="3">
    <source>
        <dbReference type="Proteomes" id="UP000054538"/>
    </source>
</evidence>
<accession>A0A0D0DLC3</accession>
<evidence type="ECO:0000256" key="1">
    <source>
        <dbReference type="SAM" id="MobiDB-lite"/>
    </source>
</evidence>
<dbReference type="InParanoid" id="A0A0D0DLC3"/>
<evidence type="ECO:0000313" key="2">
    <source>
        <dbReference type="EMBL" id="KIK79120.1"/>
    </source>
</evidence>
<feature type="compositionally biased region" description="Polar residues" evidence="1">
    <location>
        <begin position="52"/>
        <end position="63"/>
    </location>
</feature>
<reference evidence="2 3" key="1">
    <citation type="submission" date="2014-04" db="EMBL/GenBank/DDBJ databases">
        <authorList>
            <consortium name="DOE Joint Genome Institute"/>
            <person name="Kuo A."/>
            <person name="Kohler A."/>
            <person name="Jargeat P."/>
            <person name="Nagy L.G."/>
            <person name="Floudas D."/>
            <person name="Copeland A."/>
            <person name="Barry K.W."/>
            <person name="Cichocki N."/>
            <person name="Veneault-Fourrey C."/>
            <person name="LaButti K."/>
            <person name="Lindquist E.A."/>
            <person name="Lipzen A."/>
            <person name="Lundell T."/>
            <person name="Morin E."/>
            <person name="Murat C."/>
            <person name="Sun H."/>
            <person name="Tunlid A."/>
            <person name="Henrissat B."/>
            <person name="Grigoriev I.V."/>
            <person name="Hibbett D.S."/>
            <person name="Martin F."/>
            <person name="Nordberg H.P."/>
            <person name="Cantor M.N."/>
            <person name="Hua S.X."/>
        </authorList>
    </citation>
    <scope>NUCLEOTIDE SEQUENCE [LARGE SCALE GENOMIC DNA]</scope>
    <source>
        <strain evidence="2 3">Ve08.2h10</strain>
    </source>
</reference>
<reference evidence="3" key="2">
    <citation type="submission" date="2015-01" db="EMBL/GenBank/DDBJ databases">
        <title>Evolutionary Origins and Diversification of the Mycorrhizal Mutualists.</title>
        <authorList>
            <consortium name="DOE Joint Genome Institute"/>
            <consortium name="Mycorrhizal Genomics Consortium"/>
            <person name="Kohler A."/>
            <person name="Kuo A."/>
            <person name="Nagy L.G."/>
            <person name="Floudas D."/>
            <person name="Copeland A."/>
            <person name="Barry K.W."/>
            <person name="Cichocki N."/>
            <person name="Veneault-Fourrey C."/>
            <person name="LaButti K."/>
            <person name="Lindquist E.A."/>
            <person name="Lipzen A."/>
            <person name="Lundell T."/>
            <person name="Morin E."/>
            <person name="Murat C."/>
            <person name="Riley R."/>
            <person name="Ohm R."/>
            <person name="Sun H."/>
            <person name="Tunlid A."/>
            <person name="Henrissat B."/>
            <person name="Grigoriev I.V."/>
            <person name="Hibbett D.S."/>
            <person name="Martin F."/>
        </authorList>
    </citation>
    <scope>NUCLEOTIDE SEQUENCE [LARGE SCALE GENOMIC DNA]</scope>
    <source>
        <strain evidence="3">Ve08.2h10</strain>
    </source>
</reference>
<proteinExistence type="predicted"/>
<sequence length="149" mass="15697">MPVIISNNKMPVTVNAQPCHPIMLSSKLTDTNNHTTPGLTMKRLWQAHKGPNASTTNQKNSKVNVAGASHPSTAPSATYDNMNDPVTTTACPGVASNISSCTASIATVPGGEDDSTVNGHTSHMTMEIRSINRVDSSGNKDEKTVTQSH</sequence>
<dbReference type="HOGENOM" id="CLU_1750293_0_0_1"/>
<keyword evidence="3" id="KW-1185">Reference proteome</keyword>
<gene>
    <name evidence="2" type="ORF">PAXRUDRAFT_28474</name>
</gene>
<name>A0A0D0DLC3_9AGAM</name>
<dbReference type="Proteomes" id="UP000054538">
    <property type="component" value="Unassembled WGS sequence"/>
</dbReference>
<organism evidence="2 3">
    <name type="scientific">Paxillus rubicundulus Ve08.2h10</name>
    <dbReference type="NCBI Taxonomy" id="930991"/>
    <lineage>
        <taxon>Eukaryota</taxon>
        <taxon>Fungi</taxon>
        <taxon>Dikarya</taxon>
        <taxon>Basidiomycota</taxon>
        <taxon>Agaricomycotina</taxon>
        <taxon>Agaricomycetes</taxon>
        <taxon>Agaricomycetidae</taxon>
        <taxon>Boletales</taxon>
        <taxon>Paxilineae</taxon>
        <taxon>Paxillaceae</taxon>
        <taxon>Paxillus</taxon>
    </lineage>
</organism>
<dbReference type="EMBL" id="KN826373">
    <property type="protein sequence ID" value="KIK79120.1"/>
    <property type="molecule type" value="Genomic_DNA"/>
</dbReference>
<feature type="region of interest" description="Disordered" evidence="1">
    <location>
        <begin position="50"/>
        <end position="81"/>
    </location>
</feature>
<protein>
    <submittedName>
        <fullName evidence="2">Uncharacterized protein</fullName>
    </submittedName>
</protein>
<dbReference type="AlphaFoldDB" id="A0A0D0DLC3"/>